<proteinExistence type="predicted"/>
<reference evidence="2" key="1">
    <citation type="submission" date="2015-07" db="EMBL/GenBank/DDBJ databases">
        <title>MeaNS - Measles Nucleotide Surveillance Program.</title>
        <authorList>
            <person name="Tran T."/>
            <person name="Druce J."/>
        </authorList>
    </citation>
    <scope>NUCLEOTIDE SEQUENCE</scope>
    <source>
        <strain evidence="2">UCB-OBI-ISO-001</strain>
        <tissue evidence="2">Gonad</tissue>
    </source>
</reference>
<name>A0A0L8HTK4_OCTBM</name>
<evidence type="ECO:0000256" key="1">
    <source>
        <dbReference type="SAM" id="SignalP"/>
    </source>
</evidence>
<sequence length="59" mass="7049">MLLYELLFSLLLQALFMCSRHQKVCLGVVDKYNKERHRRSVPVCCWFLPFVVITNVRYA</sequence>
<keyword evidence="1" id="KW-0732">Signal</keyword>
<organism evidence="2">
    <name type="scientific">Octopus bimaculoides</name>
    <name type="common">California two-spotted octopus</name>
    <dbReference type="NCBI Taxonomy" id="37653"/>
    <lineage>
        <taxon>Eukaryota</taxon>
        <taxon>Metazoa</taxon>
        <taxon>Spiralia</taxon>
        <taxon>Lophotrochozoa</taxon>
        <taxon>Mollusca</taxon>
        <taxon>Cephalopoda</taxon>
        <taxon>Coleoidea</taxon>
        <taxon>Octopodiformes</taxon>
        <taxon>Octopoda</taxon>
        <taxon>Incirrata</taxon>
        <taxon>Octopodidae</taxon>
        <taxon>Octopus</taxon>
    </lineage>
</organism>
<dbReference type="AlphaFoldDB" id="A0A0L8HTK4"/>
<feature type="signal peptide" evidence="1">
    <location>
        <begin position="1"/>
        <end position="21"/>
    </location>
</feature>
<feature type="chain" id="PRO_5005583923" description="Secreted protein" evidence="1">
    <location>
        <begin position="22"/>
        <end position="59"/>
    </location>
</feature>
<evidence type="ECO:0000313" key="2">
    <source>
        <dbReference type="EMBL" id="KOF92532.1"/>
    </source>
</evidence>
<evidence type="ECO:0008006" key="3">
    <source>
        <dbReference type="Google" id="ProtNLM"/>
    </source>
</evidence>
<dbReference type="EMBL" id="KQ417313">
    <property type="protein sequence ID" value="KOF92532.1"/>
    <property type="molecule type" value="Genomic_DNA"/>
</dbReference>
<accession>A0A0L8HTK4</accession>
<gene>
    <name evidence="2" type="ORF">OCBIM_22006319mg</name>
</gene>
<protein>
    <recommendedName>
        <fullName evidence="3">Secreted protein</fullName>
    </recommendedName>
</protein>